<evidence type="ECO:0000256" key="1">
    <source>
        <dbReference type="SAM" id="MobiDB-lite"/>
    </source>
</evidence>
<evidence type="ECO:0000256" key="2">
    <source>
        <dbReference type="SAM" id="Phobius"/>
    </source>
</evidence>
<feature type="compositionally biased region" description="Low complexity" evidence="1">
    <location>
        <begin position="178"/>
        <end position="187"/>
    </location>
</feature>
<dbReference type="EMBL" id="KN840550">
    <property type="protein sequence ID" value="KIP05198.1"/>
    <property type="molecule type" value="Genomic_DNA"/>
</dbReference>
<keyword evidence="2" id="KW-0812">Transmembrane</keyword>
<gene>
    <name evidence="3" type="ORF">PHLGIDRAFT_129037</name>
</gene>
<keyword evidence="2" id="KW-1133">Transmembrane helix</keyword>
<protein>
    <submittedName>
        <fullName evidence="3">Uncharacterized protein</fullName>
    </submittedName>
</protein>
<evidence type="ECO:0000313" key="4">
    <source>
        <dbReference type="Proteomes" id="UP000053257"/>
    </source>
</evidence>
<proteinExistence type="predicted"/>
<feature type="compositionally biased region" description="Basic and acidic residues" evidence="1">
    <location>
        <begin position="63"/>
        <end position="73"/>
    </location>
</feature>
<feature type="region of interest" description="Disordered" evidence="1">
    <location>
        <begin position="1"/>
        <end position="28"/>
    </location>
</feature>
<feature type="compositionally biased region" description="Polar residues" evidence="1">
    <location>
        <begin position="97"/>
        <end position="107"/>
    </location>
</feature>
<sequence length="187" mass="19667">MTPTPTTTSEAFATGPSPTATQYNATSNGDLKPETMRTILGLILTIACVIVIIGIFGYLSEKKEGRSGQDGTRRALGRPWAGSSPQANATARHAATSEVSLRSTRTGTAAREDDDEPLPLYKPRDQDASRPPSFVERPPGLCPPSYLRVPLPNVPPAAHHPDESAILGRGPGGPPRGTPAGPVPTRN</sequence>
<dbReference type="Proteomes" id="UP000053257">
    <property type="component" value="Unassembled WGS sequence"/>
</dbReference>
<reference evidence="3 4" key="1">
    <citation type="journal article" date="2014" name="PLoS Genet.">
        <title>Analysis of the Phlebiopsis gigantea genome, transcriptome and secretome provides insight into its pioneer colonization strategies of wood.</title>
        <authorList>
            <person name="Hori C."/>
            <person name="Ishida T."/>
            <person name="Igarashi K."/>
            <person name="Samejima M."/>
            <person name="Suzuki H."/>
            <person name="Master E."/>
            <person name="Ferreira P."/>
            <person name="Ruiz-Duenas F.J."/>
            <person name="Held B."/>
            <person name="Canessa P."/>
            <person name="Larrondo L.F."/>
            <person name="Schmoll M."/>
            <person name="Druzhinina I.S."/>
            <person name="Kubicek C.P."/>
            <person name="Gaskell J.A."/>
            <person name="Kersten P."/>
            <person name="St John F."/>
            <person name="Glasner J."/>
            <person name="Sabat G."/>
            <person name="Splinter BonDurant S."/>
            <person name="Syed K."/>
            <person name="Yadav J."/>
            <person name="Mgbeahuruike A.C."/>
            <person name="Kovalchuk A."/>
            <person name="Asiegbu F.O."/>
            <person name="Lackner G."/>
            <person name="Hoffmeister D."/>
            <person name="Rencoret J."/>
            <person name="Gutierrez A."/>
            <person name="Sun H."/>
            <person name="Lindquist E."/>
            <person name="Barry K."/>
            <person name="Riley R."/>
            <person name="Grigoriev I.V."/>
            <person name="Henrissat B."/>
            <person name="Kues U."/>
            <person name="Berka R.M."/>
            <person name="Martinez A.T."/>
            <person name="Covert S.F."/>
            <person name="Blanchette R.A."/>
            <person name="Cullen D."/>
        </authorList>
    </citation>
    <scope>NUCLEOTIDE SEQUENCE [LARGE SCALE GENOMIC DNA]</scope>
    <source>
        <strain evidence="3 4">11061_1 CR5-6</strain>
    </source>
</reference>
<accession>A0A0C3PH65</accession>
<keyword evidence="2" id="KW-0472">Membrane</keyword>
<keyword evidence="4" id="KW-1185">Reference proteome</keyword>
<feature type="transmembrane region" description="Helical" evidence="2">
    <location>
        <begin position="39"/>
        <end position="59"/>
    </location>
</feature>
<evidence type="ECO:0000313" key="3">
    <source>
        <dbReference type="EMBL" id="KIP05198.1"/>
    </source>
</evidence>
<feature type="region of interest" description="Disordered" evidence="1">
    <location>
        <begin position="63"/>
        <end position="187"/>
    </location>
</feature>
<name>A0A0C3PH65_PHLG1</name>
<organism evidence="3 4">
    <name type="scientific">Phlebiopsis gigantea (strain 11061_1 CR5-6)</name>
    <name type="common">White-rot fungus</name>
    <name type="synonym">Peniophora gigantea</name>
    <dbReference type="NCBI Taxonomy" id="745531"/>
    <lineage>
        <taxon>Eukaryota</taxon>
        <taxon>Fungi</taxon>
        <taxon>Dikarya</taxon>
        <taxon>Basidiomycota</taxon>
        <taxon>Agaricomycotina</taxon>
        <taxon>Agaricomycetes</taxon>
        <taxon>Polyporales</taxon>
        <taxon>Phanerochaetaceae</taxon>
        <taxon>Phlebiopsis</taxon>
    </lineage>
</organism>
<dbReference type="AlphaFoldDB" id="A0A0C3PH65"/>
<dbReference type="HOGENOM" id="CLU_1448209_0_0_1"/>